<dbReference type="FunCoup" id="W0RRI6">
    <property type="interactions" value="75"/>
</dbReference>
<protein>
    <recommendedName>
        <fullName evidence="2">Acetyl xylan esterase domain-containing protein</fullName>
    </recommendedName>
</protein>
<organism evidence="3 4">
    <name type="scientific">Gemmatirosa kalamazoonensis</name>
    <dbReference type="NCBI Taxonomy" id="861299"/>
    <lineage>
        <taxon>Bacteria</taxon>
        <taxon>Pseudomonadati</taxon>
        <taxon>Gemmatimonadota</taxon>
        <taxon>Gemmatimonadia</taxon>
        <taxon>Gemmatimonadales</taxon>
        <taxon>Gemmatimonadaceae</taxon>
        <taxon>Gemmatirosa</taxon>
    </lineage>
</organism>
<sequence length="328" mass="35034">MQLTRHATALLIAFASAACAGSGPISEAITQPTVGLDSCTVARPDLGGPATQAELSLFAYDAKAPLNLQRVAESTAGGVELSGISYDSPAGGRVTGILVDPVDRSSLRPGIIIMHGAPGSSRDAWLIDYARNYAASGAVVIAIDAPFARRTGSTLLMTRQDRDEQIQLMKDLQRAVDVLRAQPNVDKDRIAFLGVSYGGAMGVQFAAIEHRIKAVALVVANGGWVTLKTQPKDLPSLATLSCATRAAWFRDMKPIEPIRFIGLAKGTPLLLQNGRLDELVAEADAQLLHDAAPDPKKLLWYDAGHNLTAQANLDRHDWFVQQIGLDPR</sequence>
<gene>
    <name evidence="3" type="ORF">J421_5766</name>
</gene>
<keyword evidence="3" id="KW-0614">Plasmid</keyword>
<dbReference type="InterPro" id="IPR050261">
    <property type="entry name" value="FrsA_esterase"/>
</dbReference>
<evidence type="ECO:0000256" key="1">
    <source>
        <dbReference type="SAM" id="SignalP"/>
    </source>
</evidence>
<dbReference type="eggNOG" id="COG1506">
    <property type="taxonomic scope" value="Bacteria"/>
</dbReference>
<feature type="domain" description="Acetyl xylan esterase" evidence="2">
    <location>
        <begin position="73"/>
        <end position="218"/>
    </location>
</feature>
<evidence type="ECO:0000313" key="4">
    <source>
        <dbReference type="Proteomes" id="UP000019151"/>
    </source>
</evidence>
<geneLocation type="plasmid" evidence="3 4">
    <name>2</name>
</geneLocation>
<dbReference type="Proteomes" id="UP000019151">
    <property type="component" value="Plasmid 2"/>
</dbReference>
<dbReference type="InterPro" id="IPR029058">
    <property type="entry name" value="AB_hydrolase_fold"/>
</dbReference>
<proteinExistence type="predicted"/>
<dbReference type="KEGG" id="gba:J421_5766"/>
<keyword evidence="4" id="KW-1185">Reference proteome</keyword>
<dbReference type="InParanoid" id="W0RRI6"/>
<dbReference type="OrthoDB" id="3668964at2"/>
<evidence type="ECO:0000313" key="3">
    <source>
        <dbReference type="EMBL" id="AHG93301.1"/>
    </source>
</evidence>
<accession>W0RRI6</accession>
<feature type="signal peptide" evidence="1">
    <location>
        <begin position="1"/>
        <end position="20"/>
    </location>
</feature>
<dbReference type="Pfam" id="PF05448">
    <property type="entry name" value="AXE1"/>
    <property type="match status" value="1"/>
</dbReference>
<dbReference type="RefSeq" id="WP_025414607.1">
    <property type="nucleotide sequence ID" value="NZ_CP007130.1"/>
</dbReference>
<name>W0RRI6_9BACT</name>
<dbReference type="PANTHER" id="PTHR22946">
    <property type="entry name" value="DIENELACTONE HYDROLASE DOMAIN-CONTAINING PROTEIN-RELATED"/>
    <property type="match status" value="1"/>
</dbReference>
<dbReference type="Gene3D" id="3.40.50.1820">
    <property type="entry name" value="alpha/beta hydrolase"/>
    <property type="match status" value="1"/>
</dbReference>
<dbReference type="InterPro" id="IPR008391">
    <property type="entry name" value="AXE1_dom"/>
</dbReference>
<evidence type="ECO:0000259" key="2">
    <source>
        <dbReference type="Pfam" id="PF05448"/>
    </source>
</evidence>
<dbReference type="EMBL" id="CP007130">
    <property type="protein sequence ID" value="AHG93301.1"/>
    <property type="molecule type" value="Genomic_DNA"/>
</dbReference>
<dbReference type="PROSITE" id="PS51257">
    <property type="entry name" value="PROKAR_LIPOPROTEIN"/>
    <property type="match status" value="1"/>
</dbReference>
<keyword evidence="1" id="KW-0732">Signal</keyword>
<dbReference type="HOGENOM" id="CLU_893588_0_0_0"/>
<feature type="chain" id="PRO_5004794569" description="Acetyl xylan esterase domain-containing protein" evidence="1">
    <location>
        <begin position="21"/>
        <end position="328"/>
    </location>
</feature>
<dbReference type="AlphaFoldDB" id="W0RRI6"/>
<dbReference type="SUPFAM" id="SSF53474">
    <property type="entry name" value="alpha/beta-Hydrolases"/>
    <property type="match status" value="1"/>
</dbReference>
<reference evidence="3 4" key="1">
    <citation type="journal article" date="2014" name="Genome Announc.">
        <title>Genome Sequence and Methylome of Soil Bacterium Gemmatirosa kalamazoonensis KBS708T, a Member of the Rarely Cultivated Gemmatimonadetes Phylum.</title>
        <authorList>
            <person name="Debruyn J.M."/>
            <person name="Radosevich M."/>
            <person name="Wommack K.E."/>
            <person name="Polson S.W."/>
            <person name="Hauser L.J."/>
            <person name="Fawaz M.N."/>
            <person name="Korlach J."/>
            <person name="Tsai Y.C."/>
        </authorList>
    </citation>
    <scope>NUCLEOTIDE SEQUENCE [LARGE SCALE GENOMIC DNA]</scope>
    <source>
        <strain evidence="3 4">KBS708</strain>
        <plasmid evidence="4">Plasmid 2</plasmid>
    </source>
</reference>